<name>A0AAE9BMC8_9CAUD</name>
<accession>A0AAE9BMC8</accession>
<evidence type="ECO:0000313" key="2">
    <source>
        <dbReference type="Proteomes" id="UP000828212"/>
    </source>
</evidence>
<protein>
    <submittedName>
        <fullName evidence="1">Uncharacterized protein</fullName>
    </submittedName>
</protein>
<keyword evidence="2" id="KW-1185">Reference proteome</keyword>
<evidence type="ECO:0000313" key="1">
    <source>
        <dbReference type="EMBL" id="UAT28845.1"/>
    </source>
</evidence>
<proteinExistence type="predicted"/>
<organism evidence="1 2">
    <name type="scientific">Dinoroseobacter phage vB_DshP-R7L</name>
    <dbReference type="NCBI Taxonomy" id="2873349"/>
    <lineage>
        <taxon>Viruses</taxon>
        <taxon>Duplodnaviria</taxon>
        <taxon>Heunggongvirae</taxon>
        <taxon>Uroviricota</taxon>
        <taxon>Caudoviricetes</taxon>
        <taxon>Schitoviridae</taxon>
        <taxon>Rhodovirinae</taxon>
        <taxon>Gonggongvirus</taxon>
        <taxon>Gonggongvirus R7l</taxon>
    </lineage>
</organism>
<reference evidence="1" key="1">
    <citation type="submission" date="2021-08" db="EMBL/GenBank/DDBJ databases">
        <authorList>
            <person name="Lu L."/>
            <person name="Huang X."/>
            <person name="Zhang R."/>
            <person name="Jiao N."/>
        </authorList>
    </citation>
    <scope>NUCLEOTIDE SEQUENCE</scope>
</reference>
<gene>
    <name evidence="1" type="ORF">R7L_gp6</name>
</gene>
<dbReference type="Proteomes" id="UP000828212">
    <property type="component" value="Segment"/>
</dbReference>
<sequence>MSQPQLLAEEIHKAAADVENCRARLDTETERYEQASKNRTMAINDLNNAQKVFDSLVKKLRENNKQGTDWNLHPAER</sequence>
<dbReference type="EMBL" id="MZ773648">
    <property type="protein sequence ID" value="UAT28845.1"/>
    <property type="molecule type" value="Genomic_DNA"/>
</dbReference>